<feature type="compositionally biased region" description="Basic residues" evidence="1">
    <location>
        <begin position="15"/>
        <end position="24"/>
    </location>
</feature>
<evidence type="ECO:0000256" key="1">
    <source>
        <dbReference type="SAM" id="MobiDB-lite"/>
    </source>
</evidence>
<dbReference type="InterPro" id="IPR000618">
    <property type="entry name" value="Insect_cuticle"/>
</dbReference>
<evidence type="ECO:0008006" key="4">
    <source>
        <dbReference type="Google" id="ProtNLM"/>
    </source>
</evidence>
<dbReference type="EMBL" id="ACPB03010057">
    <property type="status" value="NOT_ANNOTATED_CDS"/>
    <property type="molecule type" value="Genomic_DNA"/>
</dbReference>
<sequence length="173" mass="19478">MGCSLAHSTSSKQPQQKRHRRGPHHYYGDDSDLTDEEKEALATLSSHELAGLPDLPDSFFENKEPDEITSYIESTNQHGLEEVIRYPNDHDYDIDYHAHPKYSFKYGVEDPNTGDVKSAREERDGDRVVGEYSLVEPDGSVRTVKYTADSKNGFNAVVHTHHGLANLGSIDYL</sequence>
<dbReference type="VEuPathDB" id="VectorBase:RPRC011306"/>
<reference evidence="2" key="1">
    <citation type="submission" date="2015-05" db="UniProtKB">
        <authorList>
            <consortium name="EnsemblMetazoa"/>
        </authorList>
    </citation>
    <scope>IDENTIFICATION</scope>
</reference>
<evidence type="ECO:0000313" key="2">
    <source>
        <dbReference type="EnsemblMetazoa" id="RPRC011306-PA"/>
    </source>
</evidence>
<dbReference type="InterPro" id="IPR031311">
    <property type="entry name" value="CHIT_BIND_RR_consensus"/>
</dbReference>
<feature type="compositionally biased region" description="Polar residues" evidence="1">
    <location>
        <begin position="1"/>
        <end position="14"/>
    </location>
</feature>
<dbReference type="PANTHER" id="PTHR12236">
    <property type="entry name" value="STRUCTURAL CONTITUENT OF CUTICLE"/>
    <property type="match status" value="1"/>
</dbReference>
<dbReference type="InParanoid" id="T1I4T7"/>
<dbReference type="HOGENOM" id="CLU_1549535_0_0_1"/>
<evidence type="ECO:0000313" key="3">
    <source>
        <dbReference type="Proteomes" id="UP000015103"/>
    </source>
</evidence>
<dbReference type="GO" id="GO:0005615">
    <property type="term" value="C:extracellular space"/>
    <property type="evidence" value="ECO:0007669"/>
    <property type="project" value="TreeGrafter"/>
</dbReference>
<dbReference type="Proteomes" id="UP000015103">
    <property type="component" value="Unassembled WGS sequence"/>
</dbReference>
<feature type="region of interest" description="Disordered" evidence="1">
    <location>
        <begin position="1"/>
        <end position="37"/>
    </location>
</feature>
<dbReference type="PROSITE" id="PS51155">
    <property type="entry name" value="CHIT_BIND_RR_2"/>
    <property type="match status" value="1"/>
</dbReference>
<dbReference type="InterPro" id="IPR051217">
    <property type="entry name" value="Insect_Cuticle_Struc_Prot"/>
</dbReference>
<name>T1I4T7_RHOPR</name>
<dbReference type="PANTHER" id="PTHR12236:SF14">
    <property type="entry name" value="CUTICULAR PROTEIN 66CB"/>
    <property type="match status" value="1"/>
</dbReference>
<dbReference type="GO" id="GO:0031012">
    <property type="term" value="C:extracellular matrix"/>
    <property type="evidence" value="ECO:0007669"/>
    <property type="project" value="TreeGrafter"/>
</dbReference>
<dbReference type="AlphaFoldDB" id="T1I4T7"/>
<keyword evidence="3" id="KW-1185">Reference proteome</keyword>
<organism evidence="2 3">
    <name type="scientific">Rhodnius prolixus</name>
    <name type="common">Triatomid bug</name>
    <dbReference type="NCBI Taxonomy" id="13249"/>
    <lineage>
        <taxon>Eukaryota</taxon>
        <taxon>Metazoa</taxon>
        <taxon>Ecdysozoa</taxon>
        <taxon>Arthropoda</taxon>
        <taxon>Hexapoda</taxon>
        <taxon>Insecta</taxon>
        <taxon>Pterygota</taxon>
        <taxon>Neoptera</taxon>
        <taxon>Paraneoptera</taxon>
        <taxon>Hemiptera</taxon>
        <taxon>Heteroptera</taxon>
        <taxon>Panheteroptera</taxon>
        <taxon>Cimicomorpha</taxon>
        <taxon>Reduviidae</taxon>
        <taxon>Triatominae</taxon>
        <taxon>Rhodnius</taxon>
    </lineage>
</organism>
<protein>
    <recommendedName>
        <fullName evidence="4">Cuticle protein</fullName>
    </recommendedName>
</protein>
<dbReference type="RefSeq" id="XP_073981976.1">
    <property type="nucleotide sequence ID" value="XM_074125875.1"/>
</dbReference>
<proteinExistence type="predicted"/>
<dbReference type="PROSITE" id="PS00233">
    <property type="entry name" value="CHIT_BIND_RR_1"/>
    <property type="match status" value="1"/>
</dbReference>
<dbReference type="Pfam" id="PF00379">
    <property type="entry name" value="Chitin_bind_4"/>
    <property type="match status" value="1"/>
</dbReference>
<dbReference type="EnsemblMetazoa" id="RPRC011306-RA">
    <property type="protein sequence ID" value="RPRC011306-PA"/>
    <property type="gene ID" value="RPRC011306"/>
</dbReference>
<dbReference type="PRINTS" id="PR00947">
    <property type="entry name" value="CUTICLE"/>
</dbReference>
<dbReference type="GO" id="GO:0042302">
    <property type="term" value="F:structural constituent of cuticle"/>
    <property type="evidence" value="ECO:0007669"/>
    <property type="project" value="UniProtKB-UniRule"/>
</dbReference>
<accession>T1I4T7</accession>
<dbReference type="RefSeq" id="XP_073981977.1">
    <property type="nucleotide sequence ID" value="XM_074125876.1"/>
</dbReference>
<dbReference type="GeneID" id="141453111"/>